<evidence type="ECO:0000313" key="10">
    <source>
        <dbReference type="Proteomes" id="UP000245981"/>
    </source>
</evidence>
<comment type="similarity">
    <text evidence="2">Belongs to the phospholipase D family.</text>
</comment>
<evidence type="ECO:0000256" key="3">
    <source>
        <dbReference type="ARBA" id="ARBA00012027"/>
    </source>
</evidence>
<evidence type="ECO:0000256" key="1">
    <source>
        <dbReference type="ARBA" id="ARBA00000798"/>
    </source>
</evidence>
<evidence type="ECO:0000259" key="8">
    <source>
        <dbReference type="PROSITE" id="PS50035"/>
    </source>
</evidence>
<comment type="catalytic activity">
    <reaction evidence="1">
        <text>a 1,2-diacyl-sn-glycero-3-phosphocholine + H2O = a 1,2-diacyl-sn-glycero-3-phosphate + choline + H(+)</text>
        <dbReference type="Rhea" id="RHEA:14445"/>
        <dbReference type="ChEBI" id="CHEBI:15354"/>
        <dbReference type="ChEBI" id="CHEBI:15377"/>
        <dbReference type="ChEBI" id="CHEBI:15378"/>
        <dbReference type="ChEBI" id="CHEBI:57643"/>
        <dbReference type="ChEBI" id="CHEBI:58608"/>
        <dbReference type="EC" id="3.1.4.4"/>
    </reaction>
</comment>
<evidence type="ECO:0000256" key="7">
    <source>
        <dbReference type="SAM" id="SignalP"/>
    </source>
</evidence>
<evidence type="ECO:0000256" key="2">
    <source>
        <dbReference type="ARBA" id="ARBA00008664"/>
    </source>
</evidence>
<accession>A0A2V2BD22</accession>
<dbReference type="InterPro" id="IPR051406">
    <property type="entry name" value="PLD_domain"/>
</dbReference>
<feature type="domain" description="PLD phosphodiesterase" evidence="8">
    <location>
        <begin position="107"/>
        <end position="134"/>
    </location>
</feature>
<dbReference type="EC" id="3.1.4.4" evidence="3"/>
<dbReference type="SUPFAM" id="SSF56024">
    <property type="entry name" value="Phospholipase D/nuclease"/>
    <property type="match status" value="1"/>
</dbReference>
<dbReference type="GO" id="GO:0006793">
    <property type="term" value="P:phosphorus metabolic process"/>
    <property type="evidence" value="ECO:0007669"/>
    <property type="project" value="UniProtKB-ARBA"/>
</dbReference>
<dbReference type="GO" id="GO:0004630">
    <property type="term" value="F:phospholipase D activity"/>
    <property type="evidence" value="ECO:0007669"/>
    <property type="project" value="UniProtKB-EC"/>
</dbReference>
<gene>
    <name evidence="9" type="ORF">C7431_11118</name>
</gene>
<dbReference type="CDD" id="cd09170">
    <property type="entry name" value="PLDc_Nuc"/>
    <property type="match status" value="1"/>
</dbReference>
<comment type="caution">
    <text evidence="9">The sequence shown here is derived from an EMBL/GenBank/DDBJ whole genome shotgun (WGS) entry which is preliminary data.</text>
</comment>
<evidence type="ECO:0000256" key="4">
    <source>
        <dbReference type="ARBA" id="ARBA00022801"/>
    </source>
</evidence>
<evidence type="ECO:0000256" key="5">
    <source>
        <dbReference type="ARBA" id="ARBA00022963"/>
    </source>
</evidence>
<dbReference type="OrthoDB" id="5294698at2"/>
<evidence type="ECO:0000313" key="9">
    <source>
        <dbReference type="EMBL" id="PWK94283.1"/>
    </source>
</evidence>
<dbReference type="PROSITE" id="PS50035">
    <property type="entry name" value="PLD"/>
    <property type="match status" value="1"/>
</dbReference>
<dbReference type="InterPro" id="IPR025202">
    <property type="entry name" value="PLD-like_dom"/>
</dbReference>
<dbReference type="Proteomes" id="UP000245981">
    <property type="component" value="Unassembled WGS sequence"/>
</dbReference>
<dbReference type="RefSeq" id="WP_109718087.1">
    <property type="nucleotide sequence ID" value="NZ_QGHF01000011.1"/>
</dbReference>
<dbReference type="PANTHER" id="PTHR43856:SF1">
    <property type="entry name" value="MITOCHONDRIAL CARDIOLIPIN HYDROLASE"/>
    <property type="match status" value="1"/>
</dbReference>
<organism evidence="9 10">
    <name type="scientific">Pantoea allii</name>
    <dbReference type="NCBI Taxonomy" id="574096"/>
    <lineage>
        <taxon>Bacteria</taxon>
        <taxon>Pseudomonadati</taxon>
        <taxon>Pseudomonadota</taxon>
        <taxon>Gammaproteobacteria</taxon>
        <taxon>Enterobacterales</taxon>
        <taxon>Erwiniaceae</taxon>
        <taxon>Pantoea</taxon>
    </lineage>
</organism>
<sequence length="174" mass="18866">MKLMRVSLFIFSAVFSLSASAGDNIAVGFSPGESAQRLILNLIAGAGKTLDVAAYEFTSRPVADALISQSQQGVAVRLVADEKVSHDRYSLVSLLACSGVPVRTDDRYNIMHNKFIVADGMNTETGSFNYTSSAEKRNAENALAVFDNKAVAAEYNAEFERLWNESTPVTCQDK</sequence>
<keyword evidence="4" id="KW-0378">Hydrolase</keyword>
<feature type="chain" id="PRO_5015934555" description="phospholipase D" evidence="7">
    <location>
        <begin position="22"/>
        <end position="174"/>
    </location>
</feature>
<protein>
    <recommendedName>
        <fullName evidence="3">phospholipase D</fullName>
        <ecNumber evidence="3">3.1.4.4</ecNumber>
    </recommendedName>
</protein>
<dbReference type="Gene3D" id="3.30.870.10">
    <property type="entry name" value="Endonuclease Chain A"/>
    <property type="match status" value="1"/>
</dbReference>
<name>A0A2V2BD22_9GAMM</name>
<dbReference type="Pfam" id="PF13091">
    <property type="entry name" value="PLDc_2"/>
    <property type="match status" value="1"/>
</dbReference>
<proteinExistence type="inferred from homology"/>
<keyword evidence="5" id="KW-0442">Lipid degradation</keyword>
<reference evidence="9 10" key="1">
    <citation type="submission" date="2018-05" db="EMBL/GenBank/DDBJ databases">
        <title>Genomic Encyclopedia of Type Strains, Phase IV (KMG-V): Genome sequencing to study the core and pangenomes of soil and plant-associated prokaryotes.</title>
        <authorList>
            <person name="Whitman W."/>
        </authorList>
    </citation>
    <scope>NUCLEOTIDE SEQUENCE [LARGE SCALE GENOMIC DNA]</scope>
    <source>
        <strain evidence="9 10">PNA 200-10</strain>
    </source>
</reference>
<keyword evidence="6" id="KW-0443">Lipid metabolism</keyword>
<keyword evidence="7" id="KW-0732">Signal</keyword>
<feature type="signal peptide" evidence="7">
    <location>
        <begin position="1"/>
        <end position="21"/>
    </location>
</feature>
<dbReference type="InterPro" id="IPR001736">
    <property type="entry name" value="PLipase_D/transphosphatidylase"/>
</dbReference>
<dbReference type="GO" id="GO:0016891">
    <property type="term" value="F:RNA endonuclease activity producing 5'-phosphomonoesters, hydrolytic mechanism"/>
    <property type="evidence" value="ECO:0007669"/>
    <property type="project" value="TreeGrafter"/>
</dbReference>
<dbReference type="AlphaFoldDB" id="A0A2V2BD22"/>
<dbReference type="EMBL" id="QGHF01000011">
    <property type="protein sequence ID" value="PWK94283.1"/>
    <property type="molecule type" value="Genomic_DNA"/>
</dbReference>
<dbReference type="PANTHER" id="PTHR43856">
    <property type="entry name" value="CARDIOLIPIN HYDROLASE"/>
    <property type="match status" value="1"/>
</dbReference>
<evidence type="ECO:0000256" key="6">
    <source>
        <dbReference type="ARBA" id="ARBA00023098"/>
    </source>
</evidence>
<dbReference type="GO" id="GO:0016042">
    <property type="term" value="P:lipid catabolic process"/>
    <property type="evidence" value="ECO:0007669"/>
    <property type="project" value="UniProtKB-KW"/>
</dbReference>